<dbReference type="PANTHER" id="PTHR34319">
    <property type="entry name" value="MAJOR EXPORTED PROTEIN"/>
    <property type="match status" value="1"/>
</dbReference>
<evidence type="ECO:0008006" key="3">
    <source>
        <dbReference type="Google" id="ProtNLM"/>
    </source>
</evidence>
<dbReference type="STRING" id="1173950.SEI61121_19274"/>
<name>V1GRN8_SALER</name>
<dbReference type="AlphaFoldDB" id="V1GRN8"/>
<protein>
    <recommendedName>
        <fullName evidence="3">Type VI secretion system tube protein Hcp</fullName>
    </recommendedName>
</protein>
<reference evidence="1 2" key="1">
    <citation type="journal article" date="2013" name="Genome Biol. Evol.">
        <title>Phylogenetic diversity of the enteric pathogen Salmonella enterica subsp. enterica inferred from genome-wide reference-free SNP characters.</title>
        <authorList>
            <person name="Timme R.E."/>
            <person name="Pettengill J.B."/>
            <person name="Allard M.W."/>
            <person name="Strain E."/>
            <person name="Barrangou R."/>
            <person name="Wehnes C."/>
            <person name="Van Kessel J.S."/>
            <person name="Karns J.S."/>
            <person name="Musser S.M."/>
            <person name="Brown E.W."/>
        </authorList>
    </citation>
    <scope>NUCLEOTIDE SEQUENCE [LARGE SCALE GENOMIC DNA]</scope>
    <source>
        <strain evidence="1 2">1121</strain>
    </source>
</reference>
<dbReference type="Gene3D" id="2.30.110.20">
    <property type="entry name" value="Hcp1-like"/>
    <property type="match status" value="1"/>
</dbReference>
<evidence type="ECO:0000313" key="2">
    <source>
        <dbReference type="Proteomes" id="UP000017304"/>
    </source>
</evidence>
<proteinExistence type="predicted"/>
<organism evidence="1 2">
    <name type="scientific">Salmonella enterica subsp. indica serovar 6,14,25:z10:1,(2),7 str. 1121</name>
    <dbReference type="NCBI Taxonomy" id="1173950"/>
    <lineage>
        <taxon>Bacteria</taxon>
        <taxon>Pseudomonadati</taxon>
        <taxon>Pseudomonadota</taxon>
        <taxon>Gammaproteobacteria</taxon>
        <taxon>Enterobacterales</taxon>
        <taxon>Enterobacteriaceae</taxon>
        <taxon>Salmonella</taxon>
    </lineage>
</organism>
<dbReference type="Proteomes" id="UP000017304">
    <property type="component" value="Unassembled WGS sequence"/>
</dbReference>
<dbReference type="NCBIfam" id="TIGR03344">
    <property type="entry name" value="VI_effect_Hcp1"/>
    <property type="match status" value="1"/>
</dbReference>
<accession>V1GRN8</accession>
<dbReference type="EMBL" id="AOXI01000045">
    <property type="protein sequence ID" value="ESE81752.1"/>
    <property type="molecule type" value="Genomic_DNA"/>
</dbReference>
<dbReference type="InterPro" id="IPR008514">
    <property type="entry name" value="T6SS_Hcp"/>
</dbReference>
<dbReference type="SUPFAM" id="SSF141452">
    <property type="entry name" value="Hcp1-like"/>
    <property type="match status" value="1"/>
</dbReference>
<comment type="caution">
    <text evidence="1">The sequence shown here is derived from an EMBL/GenBank/DDBJ whole genome shotgun (WGS) entry which is preliminary data.</text>
</comment>
<gene>
    <name evidence="1" type="ORF">SEI61121_19274</name>
</gene>
<dbReference type="PANTHER" id="PTHR34319:SF7">
    <property type="entry name" value="HNH ENDONUCLEASE DOMAIN-CONTAINING PROTEIN"/>
    <property type="match status" value="1"/>
</dbReference>
<dbReference type="InterPro" id="IPR052947">
    <property type="entry name" value="T6SS_Hcp1_domain"/>
</dbReference>
<dbReference type="PATRIC" id="fig|1173950.3.peg.4028"/>
<evidence type="ECO:0000313" key="1">
    <source>
        <dbReference type="EMBL" id="ESE81752.1"/>
    </source>
</evidence>
<dbReference type="InterPro" id="IPR036624">
    <property type="entry name" value="Hcp1-lik_sf"/>
</dbReference>
<sequence>MANIIYATIIGERQGMISADCGTFASIGNKYQKNHANEIFVLQFDHSMSRQHNVLHHPVKFYKPID</sequence>